<dbReference type="GeneID" id="69010986"/>
<protein>
    <submittedName>
        <fullName evidence="2">Uncharacterized protein</fullName>
    </submittedName>
</protein>
<dbReference type="EMBL" id="WVTB01000064">
    <property type="protein sequence ID" value="KAF3802365.1"/>
    <property type="molecule type" value="Genomic_DNA"/>
</dbReference>
<feature type="compositionally biased region" description="Polar residues" evidence="1">
    <location>
        <begin position="82"/>
        <end position="93"/>
    </location>
</feature>
<evidence type="ECO:0000313" key="3">
    <source>
        <dbReference type="Proteomes" id="UP000613401"/>
    </source>
</evidence>
<reference evidence="2" key="1">
    <citation type="journal article" date="2020" name="Phytopathology">
        <title>Genome sequence and comparative analysis of Colletotrichum gloeosporioides isolated from Liriodendron leaves.</title>
        <authorList>
            <person name="Fu F.F."/>
            <person name="Hao Z."/>
            <person name="Wang P."/>
            <person name="Lu Y."/>
            <person name="Xue L.J."/>
            <person name="Wei G."/>
            <person name="Tian Y."/>
            <person name="Baishi H."/>
            <person name="Xu H."/>
            <person name="Shi J."/>
            <person name="Cheng T."/>
            <person name="Wang G."/>
            <person name="Yi Y."/>
            <person name="Chen J."/>
        </authorList>
    </citation>
    <scope>NUCLEOTIDE SEQUENCE</scope>
    <source>
        <strain evidence="2">Lc1</strain>
    </source>
</reference>
<dbReference type="Proteomes" id="UP000613401">
    <property type="component" value="Unassembled WGS sequence"/>
</dbReference>
<evidence type="ECO:0000313" key="2">
    <source>
        <dbReference type="EMBL" id="KAF3802365.1"/>
    </source>
</evidence>
<dbReference type="AlphaFoldDB" id="A0A8H4CE55"/>
<name>A0A8H4CE55_COLGL</name>
<sequence>MVVATIPSLLFAPYAAFAFFIKGPNWRFKSPPEGKRFPVIFIFVSIAPRPKPIDTNIEFHVPSRSKRSEHPIPPARDPIHSPTLTRSIDSSMPQTPPKAANLLPMMTALIAPHLTSQQFNLNAHLQDAQASNKSLFVAMQP</sequence>
<comment type="caution">
    <text evidence="2">The sequence shown here is derived from an EMBL/GenBank/DDBJ whole genome shotgun (WGS) entry which is preliminary data.</text>
</comment>
<keyword evidence="3" id="KW-1185">Reference proteome</keyword>
<dbReference type="RefSeq" id="XP_045261524.1">
    <property type="nucleotide sequence ID" value="XM_045403892.1"/>
</dbReference>
<accession>A0A8H4CE55</accession>
<feature type="region of interest" description="Disordered" evidence="1">
    <location>
        <begin position="62"/>
        <end position="97"/>
    </location>
</feature>
<reference evidence="2" key="2">
    <citation type="submission" date="2020-03" db="EMBL/GenBank/DDBJ databases">
        <authorList>
            <person name="Fu F.-F."/>
            <person name="Chen J."/>
        </authorList>
    </citation>
    <scope>NUCLEOTIDE SEQUENCE</scope>
    <source>
        <strain evidence="2">Lc1</strain>
    </source>
</reference>
<gene>
    <name evidence="2" type="ORF">GCG54_00003828</name>
</gene>
<organism evidence="2 3">
    <name type="scientific">Colletotrichum gloeosporioides</name>
    <name type="common">Anthracnose fungus</name>
    <name type="synonym">Glomerella cingulata</name>
    <dbReference type="NCBI Taxonomy" id="474922"/>
    <lineage>
        <taxon>Eukaryota</taxon>
        <taxon>Fungi</taxon>
        <taxon>Dikarya</taxon>
        <taxon>Ascomycota</taxon>
        <taxon>Pezizomycotina</taxon>
        <taxon>Sordariomycetes</taxon>
        <taxon>Hypocreomycetidae</taxon>
        <taxon>Glomerellales</taxon>
        <taxon>Glomerellaceae</taxon>
        <taxon>Colletotrichum</taxon>
        <taxon>Colletotrichum gloeosporioides species complex</taxon>
    </lineage>
</organism>
<proteinExistence type="predicted"/>
<evidence type="ECO:0000256" key="1">
    <source>
        <dbReference type="SAM" id="MobiDB-lite"/>
    </source>
</evidence>